<reference evidence="4" key="1">
    <citation type="submission" date="2023-07" db="EMBL/GenBank/DDBJ databases">
        <title>draft genome sequence of fig (Ficus carica).</title>
        <authorList>
            <person name="Takahashi T."/>
            <person name="Nishimura K."/>
        </authorList>
    </citation>
    <scope>NUCLEOTIDE SEQUENCE</scope>
</reference>
<sequence length="104" mass="12084">MEIKNLDQEEDHHHHGLEISHEVAIRKILSSSDARLRRLYKNKEICIDRLDEFGCDMTSKQAFKEFSIKFHGKRPGVKQKEKRFAAISPRVEDEADEEFGGTTV</sequence>
<name>A0AA88EDD4_FICCA</name>
<dbReference type="GO" id="GO:0046540">
    <property type="term" value="C:U4/U6 x U5 tri-snRNP complex"/>
    <property type="evidence" value="ECO:0007669"/>
    <property type="project" value="TreeGrafter"/>
</dbReference>
<evidence type="ECO:0000313" key="5">
    <source>
        <dbReference type="Proteomes" id="UP001187192"/>
    </source>
</evidence>
<dbReference type="GO" id="GO:0000481">
    <property type="term" value="P:maturation of 5S rRNA"/>
    <property type="evidence" value="ECO:0007669"/>
    <property type="project" value="TreeGrafter"/>
</dbReference>
<organism evidence="4 5">
    <name type="scientific">Ficus carica</name>
    <name type="common">Common fig</name>
    <dbReference type="NCBI Taxonomy" id="3494"/>
    <lineage>
        <taxon>Eukaryota</taxon>
        <taxon>Viridiplantae</taxon>
        <taxon>Streptophyta</taxon>
        <taxon>Embryophyta</taxon>
        <taxon>Tracheophyta</taxon>
        <taxon>Spermatophyta</taxon>
        <taxon>Magnoliopsida</taxon>
        <taxon>eudicotyledons</taxon>
        <taxon>Gunneridae</taxon>
        <taxon>Pentapetalae</taxon>
        <taxon>rosids</taxon>
        <taxon>fabids</taxon>
        <taxon>Rosales</taxon>
        <taxon>Moraceae</taxon>
        <taxon>Ficeae</taxon>
        <taxon>Ficus</taxon>
    </lineage>
</organism>
<keyword evidence="5" id="KW-1185">Reference proteome</keyword>
<dbReference type="InterPro" id="IPR005011">
    <property type="entry name" value="SNU66/SART1"/>
</dbReference>
<keyword evidence="3" id="KW-0539">Nucleus</keyword>
<comment type="similarity">
    <text evidence="2">Belongs to the SNU66/SART1 family.</text>
</comment>
<evidence type="ECO:0000313" key="4">
    <source>
        <dbReference type="EMBL" id="GMN72699.1"/>
    </source>
</evidence>
<evidence type="ECO:0000256" key="2">
    <source>
        <dbReference type="ARBA" id="ARBA00006076"/>
    </source>
</evidence>
<dbReference type="PANTHER" id="PTHR14152">
    <property type="entry name" value="SQUAMOUS CELL CARCINOMA ANTIGEN RECOGNISED BY CYTOTOXIC T LYMPHOCYTES"/>
    <property type="match status" value="1"/>
</dbReference>
<dbReference type="AlphaFoldDB" id="A0AA88EDD4"/>
<comment type="subcellular location">
    <subcellularLocation>
        <location evidence="1">Nucleus</location>
    </subcellularLocation>
</comment>
<gene>
    <name evidence="4" type="ORF">TIFTF001_052897</name>
</gene>
<dbReference type="Proteomes" id="UP001187192">
    <property type="component" value="Unassembled WGS sequence"/>
</dbReference>
<evidence type="ECO:0000256" key="1">
    <source>
        <dbReference type="ARBA" id="ARBA00004123"/>
    </source>
</evidence>
<dbReference type="GO" id="GO:0045292">
    <property type="term" value="P:mRNA cis splicing, via spliceosome"/>
    <property type="evidence" value="ECO:0007669"/>
    <property type="project" value="TreeGrafter"/>
</dbReference>
<protein>
    <submittedName>
        <fullName evidence="4">Uncharacterized protein</fullName>
    </submittedName>
</protein>
<comment type="caution">
    <text evidence="4">The sequence shown here is derived from an EMBL/GenBank/DDBJ whole genome shotgun (WGS) entry which is preliminary data.</text>
</comment>
<accession>A0AA88EDD4</accession>
<proteinExistence type="inferred from homology"/>
<dbReference type="EMBL" id="BTGU01011727">
    <property type="protein sequence ID" value="GMN72699.1"/>
    <property type="molecule type" value="Genomic_DNA"/>
</dbReference>
<dbReference type="PANTHER" id="PTHR14152:SF5">
    <property type="entry name" value="U4_U6.U5 TRI-SNRNP-ASSOCIATED PROTEIN 1"/>
    <property type="match status" value="1"/>
</dbReference>
<dbReference type="Pfam" id="PF03343">
    <property type="entry name" value="SART-1"/>
    <property type="match status" value="1"/>
</dbReference>
<evidence type="ECO:0000256" key="3">
    <source>
        <dbReference type="ARBA" id="ARBA00023242"/>
    </source>
</evidence>